<reference evidence="2 3" key="1">
    <citation type="submission" date="2017-06" db="EMBL/GenBank/DDBJ databases">
        <title>Complete Genome Sequence of Streptomyces hawaiiensis NRRL 15010 and insights into acyldepsipeptides biosynthesis.</title>
        <authorList>
            <person name="Mariita R.M."/>
            <person name="Sello J.K."/>
        </authorList>
    </citation>
    <scope>NUCLEOTIDE SEQUENCE [LARGE SCALE GENOMIC DNA]</scope>
    <source>
        <strain evidence="2 3">ATCC 12236</strain>
    </source>
</reference>
<keyword evidence="3" id="KW-1185">Reference proteome</keyword>
<protein>
    <submittedName>
        <fullName evidence="2">Uncharacterized protein</fullName>
    </submittedName>
</protein>
<evidence type="ECO:0000256" key="1">
    <source>
        <dbReference type="SAM" id="MobiDB-lite"/>
    </source>
</evidence>
<sequence length="201" mass="21509">MTYATVELAVRILRGLPTTHPARAPLARRAGECAASAPASTAHLTRLAGDSWRAALRSDETRALDATVTVLETLLAAFPDEHPERAGRLSNHGLALRERYRMTGNADDLEAAARAGRAAVTATPDDPEHRADLADHYHNLTATLTRQHETDPTDDRLRAASTPPDAPTRRPPLEIPTCGTGPSTCARCRWSRTGGPGGGRT</sequence>
<dbReference type="Proteomes" id="UP000495940">
    <property type="component" value="Chromosome"/>
</dbReference>
<evidence type="ECO:0000313" key="2">
    <source>
        <dbReference type="EMBL" id="QCD53769.1"/>
    </source>
</evidence>
<gene>
    <name evidence="2" type="ORF">CEB94_01895</name>
</gene>
<feature type="compositionally biased region" description="Basic and acidic residues" evidence="1">
    <location>
        <begin position="146"/>
        <end position="158"/>
    </location>
</feature>
<organism evidence="2 3">
    <name type="scientific">Streptomyces hawaiiensis</name>
    <dbReference type="NCBI Taxonomy" id="67305"/>
    <lineage>
        <taxon>Bacteria</taxon>
        <taxon>Bacillati</taxon>
        <taxon>Actinomycetota</taxon>
        <taxon>Actinomycetes</taxon>
        <taxon>Kitasatosporales</taxon>
        <taxon>Streptomycetaceae</taxon>
        <taxon>Streptomyces</taxon>
    </lineage>
</organism>
<feature type="region of interest" description="Disordered" evidence="1">
    <location>
        <begin position="144"/>
        <end position="182"/>
    </location>
</feature>
<accession>A0A6G5R7G4</accession>
<proteinExistence type="predicted"/>
<dbReference type="AlphaFoldDB" id="A0A6G5R7G4"/>
<dbReference type="RefSeq" id="WP_175430466.1">
    <property type="nucleotide sequence ID" value="NZ_CP021978.1"/>
</dbReference>
<name>A0A6G5R7G4_9ACTN</name>
<dbReference type="KEGG" id="shaw:CEB94_01895"/>
<evidence type="ECO:0000313" key="3">
    <source>
        <dbReference type="Proteomes" id="UP000495940"/>
    </source>
</evidence>
<dbReference type="EMBL" id="CP021978">
    <property type="protein sequence ID" value="QCD53769.1"/>
    <property type="molecule type" value="Genomic_DNA"/>
</dbReference>